<sequence>MDNGKNETPSTQLETHTSATEQLQVADNPTPPKLPPGFIPRGRINNSTATICNGCKKSPCCCRK</sequence>
<feature type="region of interest" description="Disordered" evidence="1">
    <location>
        <begin position="1"/>
        <end position="43"/>
    </location>
</feature>
<evidence type="ECO:0000256" key="1">
    <source>
        <dbReference type="SAM" id="MobiDB-lite"/>
    </source>
</evidence>
<organism evidence="2 3">
    <name type="scientific">Cerrena zonata</name>
    <dbReference type="NCBI Taxonomy" id="2478898"/>
    <lineage>
        <taxon>Eukaryota</taxon>
        <taxon>Fungi</taxon>
        <taxon>Dikarya</taxon>
        <taxon>Basidiomycota</taxon>
        <taxon>Agaricomycotina</taxon>
        <taxon>Agaricomycetes</taxon>
        <taxon>Polyporales</taxon>
        <taxon>Cerrenaceae</taxon>
        <taxon>Cerrena</taxon>
    </lineage>
</organism>
<dbReference type="AlphaFoldDB" id="A0AAW0GB37"/>
<reference evidence="2 3" key="1">
    <citation type="submission" date="2022-09" db="EMBL/GenBank/DDBJ databases">
        <authorList>
            <person name="Palmer J.M."/>
        </authorList>
    </citation>
    <scope>NUCLEOTIDE SEQUENCE [LARGE SCALE GENOMIC DNA]</scope>
    <source>
        <strain evidence="2 3">DSM 7382</strain>
    </source>
</reference>
<gene>
    <name evidence="2" type="ORF">QCA50_005742</name>
</gene>
<evidence type="ECO:0000313" key="2">
    <source>
        <dbReference type="EMBL" id="KAK7690643.1"/>
    </source>
</evidence>
<feature type="compositionally biased region" description="Polar residues" evidence="1">
    <location>
        <begin position="1"/>
        <end position="27"/>
    </location>
</feature>
<feature type="compositionally biased region" description="Pro residues" evidence="1">
    <location>
        <begin position="29"/>
        <end position="38"/>
    </location>
</feature>
<name>A0AAW0GB37_9APHY</name>
<accession>A0AAW0GB37</accession>
<protein>
    <submittedName>
        <fullName evidence="2">Uncharacterized protein</fullName>
    </submittedName>
</protein>
<evidence type="ECO:0000313" key="3">
    <source>
        <dbReference type="Proteomes" id="UP001385951"/>
    </source>
</evidence>
<dbReference type="EMBL" id="JASBNA010000006">
    <property type="protein sequence ID" value="KAK7690643.1"/>
    <property type="molecule type" value="Genomic_DNA"/>
</dbReference>
<keyword evidence="3" id="KW-1185">Reference proteome</keyword>
<proteinExistence type="predicted"/>
<dbReference type="Proteomes" id="UP001385951">
    <property type="component" value="Unassembled WGS sequence"/>
</dbReference>
<comment type="caution">
    <text evidence="2">The sequence shown here is derived from an EMBL/GenBank/DDBJ whole genome shotgun (WGS) entry which is preliminary data.</text>
</comment>